<sequence length="474" mass="53852">MKILLTGATGYIGKRLLPILVEQGHHVVCCVRDPSRFTPPASLLKHITVITVDLLDTDSLTAIPNDIDVAYYLVHSMSSSDNYKELEQRSALNFRKRLSNTATQQVIYLSGIINESELSEHLESRKNVEVELEKGSYHLTCLRAGIIVGSGSASFEIIRDLVEKLPLMVAPKWLLTQCQPIGIADVLTFLERSMLREDTYDQNFDIGCNDILTYKEMLLQFAEVRGLKRTIWTIPLMTPRLSSYWLYFVTATSYKLARSLVDSMKVEVICRDTRLNGILGVQPISYKEAIIRAFKKIKDNSIVSSWKDSYASSGINFNISEFINVPEYGSFKDERSRAIESHEVCIDKMWRIGGENGWYYGNVLWRFRGFLDKLVGGVGLRRGRTSPTTISAGDALDFWRVLYANKEEGRLLLLAEMKLPGEAWLEFKIENGHLIQTATFRPLGVWGRLYWYAVLPFHGIIFNGMLKGLATNQH</sequence>
<dbReference type="InterPro" id="IPR036291">
    <property type="entry name" value="NAD(P)-bd_dom_sf"/>
</dbReference>
<evidence type="ECO:0000313" key="3">
    <source>
        <dbReference type="Proteomes" id="UP001257277"/>
    </source>
</evidence>
<dbReference type="InterPro" id="IPR051207">
    <property type="entry name" value="ComplexI_NDUFA9_subunit"/>
</dbReference>
<accession>A0ABU3LHE2</accession>
<dbReference type="PANTHER" id="PTHR12126:SF11">
    <property type="entry name" value="NADH DEHYDROGENASE [UBIQUINONE] 1 ALPHA SUBCOMPLEX SUBUNIT 9, MITOCHONDRIAL"/>
    <property type="match status" value="1"/>
</dbReference>
<keyword evidence="3" id="KW-1185">Reference proteome</keyword>
<evidence type="ECO:0000313" key="2">
    <source>
        <dbReference type="EMBL" id="MDT7833135.1"/>
    </source>
</evidence>
<reference evidence="2 3" key="1">
    <citation type="submission" date="2023-09" db="EMBL/GenBank/DDBJ databases">
        <title>Novel taxa isolated from Blanes Bay.</title>
        <authorList>
            <person name="Rey-Velasco X."/>
            <person name="Lucena T."/>
        </authorList>
    </citation>
    <scope>NUCLEOTIDE SEQUENCE [LARGE SCALE GENOMIC DNA]</scope>
    <source>
        <strain evidence="2 3">S356</strain>
    </source>
</reference>
<dbReference type="PANTHER" id="PTHR12126">
    <property type="entry name" value="NADH-UBIQUINONE OXIDOREDUCTASE 39 KDA SUBUNIT-RELATED"/>
    <property type="match status" value="1"/>
</dbReference>
<dbReference type="SUPFAM" id="SSF51735">
    <property type="entry name" value="NAD(P)-binding Rossmann-fold domains"/>
    <property type="match status" value="1"/>
</dbReference>
<dbReference type="InterPro" id="IPR021295">
    <property type="entry name" value="DUF2867"/>
</dbReference>
<dbReference type="Proteomes" id="UP001257277">
    <property type="component" value="Unassembled WGS sequence"/>
</dbReference>
<dbReference type="Gene3D" id="3.40.50.720">
    <property type="entry name" value="NAD(P)-binding Rossmann-like Domain"/>
    <property type="match status" value="1"/>
</dbReference>
<dbReference type="EMBL" id="JAVTTO010000004">
    <property type="protein sequence ID" value="MDT7833135.1"/>
    <property type="molecule type" value="Genomic_DNA"/>
</dbReference>
<dbReference type="Pfam" id="PF11066">
    <property type="entry name" value="DUF2867"/>
    <property type="match status" value="1"/>
</dbReference>
<dbReference type="Pfam" id="PF13460">
    <property type="entry name" value="NAD_binding_10"/>
    <property type="match status" value="1"/>
</dbReference>
<dbReference type="RefSeq" id="WP_349242385.1">
    <property type="nucleotide sequence ID" value="NZ_JAVTTO010000004.1"/>
</dbReference>
<organism evidence="2 3">
    <name type="scientific">Asprobacillus argus</name>
    <dbReference type="NCBI Taxonomy" id="3076534"/>
    <lineage>
        <taxon>Bacteria</taxon>
        <taxon>Pseudomonadati</taxon>
        <taxon>Bacteroidota</taxon>
        <taxon>Flavobacteriia</taxon>
        <taxon>Flavobacteriales</taxon>
        <taxon>Flavobacteriaceae</taxon>
        <taxon>Asprobacillus</taxon>
    </lineage>
</organism>
<protein>
    <submittedName>
        <fullName evidence="2">SDR family oxidoreductase</fullName>
    </submittedName>
</protein>
<evidence type="ECO:0000259" key="1">
    <source>
        <dbReference type="Pfam" id="PF13460"/>
    </source>
</evidence>
<comment type="caution">
    <text evidence="2">The sequence shown here is derived from an EMBL/GenBank/DDBJ whole genome shotgun (WGS) entry which is preliminary data.</text>
</comment>
<proteinExistence type="predicted"/>
<name>A0ABU3LHE2_9FLAO</name>
<dbReference type="InterPro" id="IPR016040">
    <property type="entry name" value="NAD(P)-bd_dom"/>
</dbReference>
<feature type="domain" description="NAD(P)-binding" evidence="1">
    <location>
        <begin position="7"/>
        <end position="112"/>
    </location>
</feature>
<gene>
    <name evidence="2" type="ORF">RQM59_12130</name>
</gene>